<protein>
    <submittedName>
        <fullName evidence="3">Uncharacterized protein</fullName>
    </submittedName>
</protein>
<feature type="region of interest" description="Disordered" evidence="1">
    <location>
        <begin position="1"/>
        <end position="56"/>
    </location>
</feature>
<feature type="compositionally biased region" description="Low complexity" evidence="1">
    <location>
        <begin position="757"/>
        <end position="766"/>
    </location>
</feature>
<feature type="region of interest" description="Disordered" evidence="1">
    <location>
        <begin position="1227"/>
        <end position="1392"/>
    </location>
</feature>
<feature type="transmembrane region" description="Helical" evidence="2">
    <location>
        <begin position="1478"/>
        <end position="1497"/>
    </location>
</feature>
<feature type="region of interest" description="Disordered" evidence="1">
    <location>
        <begin position="710"/>
        <end position="740"/>
    </location>
</feature>
<feature type="region of interest" description="Disordered" evidence="1">
    <location>
        <begin position="752"/>
        <end position="868"/>
    </location>
</feature>
<accession>A0A7S1PRN6</accession>
<evidence type="ECO:0000313" key="3">
    <source>
        <dbReference type="EMBL" id="CAD9098124.1"/>
    </source>
</evidence>
<feature type="region of interest" description="Disordered" evidence="1">
    <location>
        <begin position="1133"/>
        <end position="1160"/>
    </location>
</feature>
<feature type="compositionally biased region" description="Low complexity" evidence="1">
    <location>
        <begin position="1281"/>
        <end position="1292"/>
    </location>
</feature>
<feature type="compositionally biased region" description="Polar residues" evidence="1">
    <location>
        <begin position="1357"/>
        <end position="1366"/>
    </location>
</feature>
<organism evidence="3">
    <name type="scientific">Neobodo designis</name>
    <name type="common">Flagellated protozoan</name>
    <name type="synonym">Bodo designis</name>
    <dbReference type="NCBI Taxonomy" id="312471"/>
    <lineage>
        <taxon>Eukaryota</taxon>
        <taxon>Discoba</taxon>
        <taxon>Euglenozoa</taxon>
        <taxon>Kinetoplastea</taxon>
        <taxon>Metakinetoplastina</taxon>
        <taxon>Neobodonida</taxon>
        <taxon>Neobodo</taxon>
    </lineage>
</organism>
<keyword evidence="2" id="KW-0812">Transmembrane</keyword>
<keyword evidence="2" id="KW-0472">Membrane</keyword>
<reference evidence="3" key="1">
    <citation type="submission" date="2021-01" db="EMBL/GenBank/DDBJ databases">
        <authorList>
            <person name="Corre E."/>
            <person name="Pelletier E."/>
            <person name="Niang G."/>
            <person name="Scheremetjew M."/>
            <person name="Finn R."/>
            <person name="Kale V."/>
            <person name="Holt S."/>
            <person name="Cochrane G."/>
            <person name="Meng A."/>
            <person name="Brown T."/>
            <person name="Cohen L."/>
        </authorList>
    </citation>
    <scope>NUCLEOTIDE SEQUENCE</scope>
    <source>
        <strain evidence="3">CCAP 1951/1</strain>
    </source>
</reference>
<evidence type="ECO:0000256" key="1">
    <source>
        <dbReference type="SAM" id="MobiDB-lite"/>
    </source>
</evidence>
<feature type="transmembrane region" description="Helical" evidence="2">
    <location>
        <begin position="989"/>
        <end position="1014"/>
    </location>
</feature>
<feature type="compositionally biased region" description="Basic and acidic residues" evidence="1">
    <location>
        <begin position="1137"/>
        <end position="1154"/>
    </location>
</feature>
<sequence length="1685" mass="182508">MASVSSNVPAGGTPQREGDARAAATGAQAQQPQTPQRNTQAQQQHAQAAQRRSLTVADEHRNEIASKLFSDASKNKDTTGAYMQHLLQVTTMLRDTPDRATIAAETVHYTKKFMESAETADEVGMAHNLCHSLAHGHKLFPDSTKALAEIDVLHVARFRELEKAAKMAAAQAASVKPVDHMAEILKLQQMRQTFQDHPGAEALHRLLEGPYAGEANLAELGTLIVKLCENGSLEEKELMWIILLMLVADGTLDKRLAMHYVFEFCGNGTHNHDHFNAIVLKDHPIALDTAVEEAKEVTIARCPSVKDHGFTHVARFLNAAATKYRNGLEQETQPDYYVEGGNARKIPSAYPRPKQAATRKMDVLTAGGGAINAGRFVADAIREFAGDIGPIYAGAVFDPPKTQKEIEPVYVELWDAQNQGGTPSAMINLTQICQALHDMDRNVGSVKALVKSIASSIKRTGGGGGGGGGKRQSSLRQKPEPGPIILSAIGTLQAAAVYTSTWRMPSIYENWFQPVLDFVALDFLQTAFDDPLVSPILQLTVATLLLCGLAFVFVRDDVNFYRNLLRYQHRRDRAESASANEISERALNVLLRKIDPDFVIERPFAAEVSVHLMRGEERAAAELFLQEPRLRELEIVVGDRLAYLRKPDMTVHADPDPALKPKHRLSAVPARVRATLLAAANSEDALVDAASSTMNMSVLIAAQSPTARKDTACTAAPDQDVAPEAAVRSEASSPSFAEETPVDVDAIVIEESDEPHAAAPLPVAAPRGYENGNDEDESSVSFRSVASDDDEREEVAFSTRAAAPHVVEIPMNAGSPRDADAVPTPREAPVALPADADGNAQEDGAPRTPQDVAATKRQNADGDTQGGVSFSESRAAFLVDASELRAEGQELELVTGKCLVHPKETLVSEMQSNVYPYNTRRTCCIVEDGVRCGNFGGTIFHCPHTDDDGVEDCGYCLCERHLRTSPVEEIKIAVKASIRSFLAKGFQWLVFYTVITAAVGAYVPVMRTAIMLIACHPIYQCVFPGCYAQPTQEYIATVYLAVVMILAFGIGFPFGFFYVLRRRQITLERVFVSPAYGGAYSEPVAPDDTLPANAARIARATATRWSTWLREAVAAVLDPDALTPDGSVCAAVAPAARSEDDSSDEASRSHERPPRKVQSLERLCAENRDVALALVDLPVDRRNVSSFLDPRYRRPSTAALDGEESELVLAVRRWLREVPISADPDAVAHPAVVGDGDPLEAPVNVPELVDVPPDDGSEADVSQASSPQTPMMGDSEGHGSGESVSSGRGRMVAPAHPRRSLRVTFDDSAEAPAGPLSPLEGPPSGKHSADGGEHVADSASGLKHDGSKTSPPGLMALSSSQFSWHFSTGGDESTEAGDVTGSGGATGTTGPVDTHRAAVQDIALLDTPVLGFPHGVVIKLHTGLAALAEYRRFLMTDPSAMNLMYSQVRFEAMHLVPILSCGKFLLLIPPLVMEPDSLWQLLAIAAGELGFAVFLWLRAPYHSMWMVIIVLLGNIHQFVLVGLKARSLALAHTEDAQQRLGIVMLVFSVAFVVIISALFVIMMQGDTVIDILAEAKLGSMMVRLGITRPKNAPLFLAPALRPVECTPAEMPEELSDDSEEERDLRGADTLGKTRRRRRREAARDDAVAAELRHWRQHKAALAAKERARRRELREAQRLEQAYGTS</sequence>
<feature type="transmembrane region" description="Helical" evidence="2">
    <location>
        <begin position="532"/>
        <end position="554"/>
    </location>
</feature>
<feature type="region of interest" description="Disordered" evidence="1">
    <location>
        <begin position="1609"/>
        <end position="1642"/>
    </location>
</feature>
<name>A0A7S1PRN6_NEODS</name>
<feature type="transmembrane region" description="Helical" evidence="2">
    <location>
        <begin position="1504"/>
        <end position="1522"/>
    </location>
</feature>
<feature type="transmembrane region" description="Helical" evidence="2">
    <location>
        <begin position="1034"/>
        <end position="1060"/>
    </location>
</feature>
<evidence type="ECO:0000256" key="2">
    <source>
        <dbReference type="SAM" id="Phobius"/>
    </source>
</evidence>
<feature type="transmembrane region" description="Helical" evidence="2">
    <location>
        <begin position="1542"/>
        <end position="1562"/>
    </location>
</feature>
<gene>
    <name evidence="3" type="ORF">NDES1114_LOCUS5689</name>
</gene>
<feature type="compositionally biased region" description="Polar residues" evidence="1">
    <location>
        <begin position="1260"/>
        <end position="1269"/>
    </location>
</feature>
<feature type="compositionally biased region" description="Acidic residues" evidence="1">
    <location>
        <begin position="1610"/>
        <end position="1621"/>
    </location>
</feature>
<feature type="transmembrane region" description="Helical" evidence="2">
    <location>
        <begin position="1452"/>
        <end position="1472"/>
    </location>
</feature>
<feature type="compositionally biased region" description="Low complexity" evidence="1">
    <location>
        <begin position="1227"/>
        <end position="1236"/>
    </location>
</feature>
<keyword evidence="2" id="KW-1133">Transmembrane helix</keyword>
<feature type="compositionally biased region" description="Low complexity" evidence="1">
    <location>
        <begin position="1311"/>
        <end position="1324"/>
    </location>
</feature>
<dbReference type="EMBL" id="HBGF01008489">
    <property type="protein sequence ID" value="CAD9098124.1"/>
    <property type="molecule type" value="Transcribed_RNA"/>
</dbReference>
<proteinExistence type="predicted"/>
<feature type="compositionally biased region" description="Basic and acidic residues" evidence="1">
    <location>
        <begin position="1327"/>
        <end position="1347"/>
    </location>
</feature>
<feature type="compositionally biased region" description="Low complexity" evidence="1">
    <location>
        <begin position="21"/>
        <end position="52"/>
    </location>
</feature>